<feature type="coiled-coil region" evidence="3">
    <location>
        <begin position="113"/>
        <end position="156"/>
    </location>
</feature>
<keyword evidence="6" id="KW-1185">Reference proteome</keyword>
<dbReference type="InterPro" id="IPR050465">
    <property type="entry name" value="UPF0194_transport"/>
</dbReference>
<keyword evidence="2 3" id="KW-0175">Coiled coil</keyword>
<dbReference type="GO" id="GO:0030313">
    <property type="term" value="C:cell envelope"/>
    <property type="evidence" value="ECO:0007669"/>
    <property type="project" value="UniProtKB-SubCell"/>
</dbReference>
<reference evidence="5" key="1">
    <citation type="journal article" date="2014" name="Int. J. Syst. Evol. Microbiol.">
        <title>Complete genome sequence of Corynebacterium casei LMG S-19264T (=DSM 44701T), isolated from a smear-ripened cheese.</title>
        <authorList>
            <consortium name="US DOE Joint Genome Institute (JGI-PGF)"/>
            <person name="Walter F."/>
            <person name="Albersmeier A."/>
            <person name="Kalinowski J."/>
            <person name="Ruckert C."/>
        </authorList>
    </citation>
    <scope>NUCLEOTIDE SEQUENCE</scope>
    <source>
        <strain evidence="5">KCTC 42731</strain>
    </source>
</reference>
<dbReference type="Proteomes" id="UP000623842">
    <property type="component" value="Unassembled WGS sequence"/>
</dbReference>
<dbReference type="RefSeq" id="WP_189767996.1">
    <property type="nucleotide sequence ID" value="NZ_BNCK01000002.1"/>
</dbReference>
<accession>A0A919EJ01</accession>
<gene>
    <name evidence="5" type="ORF">GCM10017161_10460</name>
</gene>
<comment type="caution">
    <text evidence="5">The sequence shown here is derived from an EMBL/GenBank/DDBJ whole genome shotgun (WGS) entry which is preliminary data.</text>
</comment>
<dbReference type="PANTHER" id="PTHR32347">
    <property type="entry name" value="EFFLUX SYSTEM COMPONENT YKNX-RELATED"/>
    <property type="match status" value="1"/>
</dbReference>
<evidence type="ECO:0000256" key="3">
    <source>
        <dbReference type="SAM" id="Coils"/>
    </source>
</evidence>
<evidence type="ECO:0000313" key="6">
    <source>
        <dbReference type="Proteomes" id="UP000623842"/>
    </source>
</evidence>
<evidence type="ECO:0000256" key="2">
    <source>
        <dbReference type="ARBA" id="ARBA00023054"/>
    </source>
</evidence>
<keyword evidence="4" id="KW-0472">Membrane</keyword>
<proteinExistence type="predicted"/>
<name>A0A919EJ01_9GAMM</name>
<evidence type="ECO:0000313" key="5">
    <source>
        <dbReference type="EMBL" id="GHF84885.1"/>
    </source>
</evidence>
<keyword evidence="4" id="KW-1133">Transmembrane helix</keyword>
<dbReference type="AlphaFoldDB" id="A0A919EJ01"/>
<sequence>MLTIPEKAQLDSNKRWLIGLVIGLVVTVFLVFMIKKFLFTNKAYDISYSQAEQGSVVQQIGAFGRLKPRVSNSLVAEVNGHVSELNVFPGTYLNENTLVLTLSNPQLMRQYHIAELNWQKAQAEHALALARLEREATQLANDVAMVNSELKFAEQEITTLSTLHQSQLLSDLDFLKAKTRLEQTRLKLDLNKRSEQAFLSALASEKKALNLSLEAEKLQLALVKADVENLQVVAKQAGILTELHEGLEVGQAITEGMVLAKLSNKESLFAELLVPASNADLIEAGMPVDIAIKNNTYRAQVVRIHPNVEANQIKIEASFIEQVPSSAVSNLSVSAKVLIAEKSNTLRIAKPVYFVPNQKVQSLFVYQDQNIIKKTVTIGLQGDKYIEVIDGLSLGEQVLNSSPQG</sequence>
<dbReference type="PANTHER" id="PTHR32347:SF23">
    <property type="entry name" value="BLL5650 PROTEIN"/>
    <property type="match status" value="1"/>
</dbReference>
<protein>
    <submittedName>
        <fullName evidence="5">ABC transporter permease</fullName>
    </submittedName>
</protein>
<dbReference type="EMBL" id="BNCK01000002">
    <property type="protein sequence ID" value="GHF84885.1"/>
    <property type="molecule type" value="Genomic_DNA"/>
</dbReference>
<reference evidence="5" key="2">
    <citation type="submission" date="2020-09" db="EMBL/GenBank/DDBJ databases">
        <authorList>
            <person name="Sun Q."/>
            <person name="Kim S."/>
        </authorList>
    </citation>
    <scope>NUCLEOTIDE SEQUENCE</scope>
    <source>
        <strain evidence="5">KCTC 42731</strain>
    </source>
</reference>
<organism evidence="5 6">
    <name type="scientific">Thalassotalea marina</name>
    <dbReference type="NCBI Taxonomy" id="1673741"/>
    <lineage>
        <taxon>Bacteria</taxon>
        <taxon>Pseudomonadati</taxon>
        <taxon>Pseudomonadota</taxon>
        <taxon>Gammaproteobacteria</taxon>
        <taxon>Alteromonadales</taxon>
        <taxon>Colwelliaceae</taxon>
        <taxon>Thalassotalea</taxon>
    </lineage>
</organism>
<feature type="transmembrane region" description="Helical" evidence="4">
    <location>
        <begin position="16"/>
        <end position="34"/>
    </location>
</feature>
<evidence type="ECO:0000256" key="4">
    <source>
        <dbReference type="SAM" id="Phobius"/>
    </source>
</evidence>
<keyword evidence="4" id="KW-0812">Transmembrane</keyword>
<dbReference type="Gene3D" id="2.40.420.20">
    <property type="match status" value="1"/>
</dbReference>
<comment type="subcellular location">
    <subcellularLocation>
        <location evidence="1">Cell envelope</location>
    </subcellularLocation>
</comment>
<dbReference type="SUPFAM" id="SSF56954">
    <property type="entry name" value="Outer membrane efflux proteins (OEP)"/>
    <property type="match status" value="1"/>
</dbReference>
<evidence type="ECO:0000256" key="1">
    <source>
        <dbReference type="ARBA" id="ARBA00004196"/>
    </source>
</evidence>